<evidence type="ECO:0000256" key="3">
    <source>
        <dbReference type="ARBA" id="ARBA00022679"/>
    </source>
</evidence>
<dbReference type="GO" id="GO:0005886">
    <property type="term" value="C:plasma membrane"/>
    <property type="evidence" value="ECO:0007669"/>
    <property type="project" value="TreeGrafter"/>
</dbReference>
<dbReference type="GO" id="GO:0008982">
    <property type="term" value="F:protein-N(PI)-phosphohistidine-sugar phosphotransferase activity"/>
    <property type="evidence" value="ECO:0007669"/>
    <property type="project" value="InterPro"/>
</dbReference>
<dbReference type="InterPro" id="IPR036878">
    <property type="entry name" value="Glu_permease_IIB"/>
</dbReference>
<accession>A0A6I8MD04</accession>
<feature type="active site" description="Phosphocysteine intermediate; for EIIB activity" evidence="6">
    <location>
        <position position="30"/>
    </location>
</feature>
<evidence type="ECO:0000256" key="4">
    <source>
        <dbReference type="ARBA" id="ARBA00022683"/>
    </source>
</evidence>
<dbReference type="GO" id="GO:0016301">
    <property type="term" value="F:kinase activity"/>
    <property type="evidence" value="ECO:0007669"/>
    <property type="project" value="UniProtKB-KW"/>
</dbReference>
<dbReference type="PANTHER" id="PTHR30009">
    <property type="entry name" value="CYTOCHROME C-TYPE SYNTHESIS PROTEIN AND PTS TRANSMEMBRANE COMPONENT"/>
    <property type="match status" value="1"/>
</dbReference>
<dbReference type="InterPro" id="IPR001996">
    <property type="entry name" value="PTS_IIB_1"/>
</dbReference>
<protein>
    <submittedName>
        <fullName evidence="8">PTS system beta-glucoside-specific transporter subunit IIABC</fullName>
    </submittedName>
</protein>
<dbReference type="InterPro" id="IPR050429">
    <property type="entry name" value="PTS_Glucose_EIICBA"/>
</dbReference>
<keyword evidence="9" id="KW-1185">Reference proteome</keyword>
<dbReference type="GO" id="GO:0090563">
    <property type="term" value="F:protein-phosphocysteine-sugar phosphotransferase activity"/>
    <property type="evidence" value="ECO:0007669"/>
    <property type="project" value="TreeGrafter"/>
</dbReference>
<sequence length="88" mass="9813">MFFSKDYKEIANEIFKNVGGKENIVSLDNCSTRVRVEVKNIDKVDIKSIVKAGAKEVLISGEDYLQIVVGPTMVAPVTDAIKVLYYED</sequence>
<dbReference type="Pfam" id="PF00367">
    <property type="entry name" value="PTS_EIIB"/>
    <property type="match status" value="1"/>
</dbReference>
<dbReference type="InterPro" id="IPR018113">
    <property type="entry name" value="PTrfase_EIIB_Cys"/>
</dbReference>
<dbReference type="PROSITE" id="PS01035">
    <property type="entry name" value="PTS_EIIB_TYPE_1_CYS"/>
    <property type="match status" value="1"/>
</dbReference>
<evidence type="ECO:0000313" key="9">
    <source>
        <dbReference type="Proteomes" id="UP000419017"/>
    </source>
</evidence>
<feature type="domain" description="PTS EIIB type-1" evidence="7">
    <location>
        <begin position="8"/>
        <end position="88"/>
    </location>
</feature>
<keyword evidence="2" id="KW-0762">Sugar transport</keyword>
<evidence type="ECO:0000259" key="7">
    <source>
        <dbReference type="PROSITE" id="PS51098"/>
    </source>
</evidence>
<reference evidence="8 9" key="1">
    <citation type="submission" date="2019-10" db="EMBL/GenBank/DDBJ databases">
        <authorList>
            <person name="Blom J."/>
        </authorList>
    </citation>
    <scope>NUCLEOTIDE SEQUENCE [LARGE SCALE GENOMIC DNA]</scope>
    <source>
        <strain evidence="8 9">ES3154-GLU</strain>
    </source>
</reference>
<evidence type="ECO:0000256" key="1">
    <source>
        <dbReference type="ARBA" id="ARBA00022448"/>
    </source>
</evidence>
<organism evidence="8 9">
    <name type="scientific">Oceanivirga miroungae</name>
    <dbReference type="NCBI Taxonomy" id="1130046"/>
    <lineage>
        <taxon>Bacteria</taxon>
        <taxon>Fusobacteriati</taxon>
        <taxon>Fusobacteriota</taxon>
        <taxon>Fusobacteriia</taxon>
        <taxon>Fusobacteriales</taxon>
        <taxon>Leptotrichiaceae</taxon>
        <taxon>Oceanivirga</taxon>
    </lineage>
</organism>
<keyword evidence="5" id="KW-0418">Kinase</keyword>
<keyword evidence="3" id="KW-0808">Transferase</keyword>
<evidence type="ECO:0000313" key="8">
    <source>
        <dbReference type="EMBL" id="VWL85022.1"/>
    </source>
</evidence>
<dbReference type="PANTHER" id="PTHR30009:SF4">
    <property type="entry name" value="PTS SYSTEM N-ACETYLGLUCOSAMINE-SPECIFIC EIICBA COMPONENT"/>
    <property type="match status" value="1"/>
</dbReference>
<dbReference type="GO" id="GO:0015764">
    <property type="term" value="P:N-acetylglucosamine transport"/>
    <property type="evidence" value="ECO:0007669"/>
    <property type="project" value="TreeGrafter"/>
</dbReference>
<evidence type="ECO:0000256" key="6">
    <source>
        <dbReference type="PROSITE-ProRule" id="PRU00421"/>
    </source>
</evidence>
<dbReference type="SUPFAM" id="SSF55604">
    <property type="entry name" value="Glucose permease domain IIB"/>
    <property type="match status" value="1"/>
</dbReference>
<gene>
    <name evidence="8" type="ORF">OMES3154_00293</name>
</gene>
<dbReference type="PROSITE" id="PS51098">
    <property type="entry name" value="PTS_EIIB_TYPE_1"/>
    <property type="match status" value="1"/>
</dbReference>
<dbReference type="EMBL" id="CABWIB010000001">
    <property type="protein sequence ID" value="VWL85022.1"/>
    <property type="molecule type" value="Genomic_DNA"/>
</dbReference>
<proteinExistence type="predicted"/>
<dbReference type="Proteomes" id="UP000419017">
    <property type="component" value="Unassembled WGS sequence"/>
</dbReference>
<evidence type="ECO:0000256" key="2">
    <source>
        <dbReference type="ARBA" id="ARBA00022597"/>
    </source>
</evidence>
<evidence type="ECO:0000256" key="5">
    <source>
        <dbReference type="ARBA" id="ARBA00022777"/>
    </source>
</evidence>
<keyword evidence="1" id="KW-0813">Transport</keyword>
<dbReference type="Gene3D" id="3.30.1360.60">
    <property type="entry name" value="Glucose permease domain IIB"/>
    <property type="match status" value="1"/>
</dbReference>
<dbReference type="RefSeq" id="WP_156683054.1">
    <property type="nucleotide sequence ID" value="NZ_CABWIB010000001.1"/>
</dbReference>
<dbReference type="AlphaFoldDB" id="A0A6I8MD04"/>
<name>A0A6I8MD04_9FUSO</name>
<keyword evidence="4" id="KW-0598">Phosphotransferase system</keyword>
<dbReference type="GO" id="GO:0009401">
    <property type="term" value="P:phosphoenolpyruvate-dependent sugar phosphotransferase system"/>
    <property type="evidence" value="ECO:0007669"/>
    <property type="project" value="UniProtKB-KW"/>
</dbReference>